<dbReference type="Gene3D" id="2.60.40.2860">
    <property type="match status" value="2"/>
</dbReference>
<dbReference type="Proteomes" id="UP000831156">
    <property type="component" value="Chromosome 6"/>
</dbReference>
<keyword evidence="6 9" id="KW-0472">Membrane</keyword>
<keyword evidence="4 10" id="KW-0732">Signal</keyword>
<evidence type="ECO:0000256" key="8">
    <source>
        <dbReference type="ARBA" id="ARBA00023180"/>
    </source>
</evidence>
<evidence type="ECO:0000256" key="3">
    <source>
        <dbReference type="ARBA" id="ARBA00022475"/>
    </source>
</evidence>
<keyword evidence="3" id="KW-1003">Cell membrane</keyword>
<evidence type="ECO:0000256" key="7">
    <source>
        <dbReference type="ARBA" id="ARBA00023157"/>
    </source>
</evidence>
<evidence type="ECO:0000256" key="5">
    <source>
        <dbReference type="ARBA" id="ARBA00022737"/>
    </source>
</evidence>
<sequence length="347" mass="40116">MMKLNKKYCLYISFVLYFLLSVCEGNKNLTCDFNNIYKLDFHPNQQTNVTKICTLNPKQLDKVTIICGSDSLDYNLYPENCFEEVYIYMIKTHKEKLTEYIKGSSMIMRKSLRPNKYNEVSFRVPPNTMTRKTIYCFCENKKIINTNSSLNGSSQHNKEITNTGIAQIVIPSITEKIKGCDFTTKESSIFTKGYDINDINNSKYKNQDLVCTINANADELIGFKCPNTYSVEPHDCFVSAYNFSGENENLESKLKLTQLIMDHNNNTFYSRLPRSIPDNMKFFCVCSKVNEKKLVFNVEVNKSPSNSHLSYREVKKRDNQSNSSFLTFSSYYALITFVITTFLSFIL</sequence>
<dbReference type="Pfam" id="PF07422">
    <property type="entry name" value="s48_45"/>
    <property type="match status" value="2"/>
</dbReference>
<name>A0ABY1UJW5_9APIC</name>
<dbReference type="InterPro" id="IPR010884">
    <property type="entry name" value="6_CYS_dom"/>
</dbReference>
<reference evidence="12" key="1">
    <citation type="submission" date="2016-09" db="EMBL/GenBank/DDBJ databases">
        <authorList>
            <consortium name="Pathogen Informatics"/>
            <person name="Sun Q."/>
            <person name="Inoue M."/>
        </authorList>
    </citation>
    <scope>NUCLEOTIDE SEQUENCE</scope>
</reference>
<evidence type="ECO:0000256" key="10">
    <source>
        <dbReference type="SAM" id="SignalP"/>
    </source>
</evidence>
<gene>
    <name evidence="12" type="ORF">PGABG01_0611500</name>
</gene>
<keyword evidence="13" id="KW-1185">Reference proteome</keyword>
<feature type="domain" description="6-Cys" evidence="11">
    <location>
        <begin position="27"/>
        <end position="173"/>
    </location>
</feature>
<dbReference type="InterPro" id="IPR051444">
    <property type="entry name" value="Parasite_Repro/Invasion_Surf"/>
</dbReference>
<comment type="subcellular location">
    <subcellularLocation>
        <location evidence="1">Cell membrane</location>
    </subcellularLocation>
    <subcellularLocation>
        <location evidence="2">Cell surface</location>
    </subcellularLocation>
</comment>
<evidence type="ECO:0000256" key="2">
    <source>
        <dbReference type="ARBA" id="ARBA00004241"/>
    </source>
</evidence>
<evidence type="ECO:0000313" key="13">
    <source>
        <dbReference type="Proteomes" id="UP000831156"/>
    </source>
</evidence>
<organism evidence="12 13">
    <name type="scientific">Plasmodium gaboni</name>
    <dbReference type="NCBI Taxonomy" id="647221"/>
    <lineage>
        <taxon>Eukaryota</taxon>
        <taxon>Sar</taxon>
        <taxon>Alveolata</taxon>
        <taxon>Apicomplexa</taxon>
        <taxon>Aconoidasida</taxon>
        <taxon>Haemosporida</taxon>
        <taxon>Plasmodiidae</taxon>
        <taxon>Plasmodium</taxon>
        <taxon>Plasmodium (Laverania)</taxon>
    </lineage>
</organism>
<dbReference type="SMART" id="SM00970">
    <property type="entry name" value="s48_45"/>
    <property type="match status" value="2"/>
</dbReference>
<keyword evidence="5" id="KW-0677">Repeat</keyword>
<dbReference type="PANTHER" id="PTHR38796:SF1">
    <property type="entry name" value="ANCHORED PROTEIN, PUTATIVE (AFU_ORTHOLOGUE AFUA_4G09600)-RELATED"/>
    <property type="match status" value="1"/>
</dbReference>
<dbReference type="EMBL" id="LT969429">
    <property type="protein sequence ID" value="SOV12251.1"/>
    <property type="molecule type" value="Genomic_DNA"/>
</dbReference>
<dbReference type="PANTHER" id="PTHR38796">
    <property type="match status" value="1"/>
</dbReference>
<proteinExistence type="predicted"/>
<keyword evidence="7" id="KW-1015">Disulfide bond</keyword>
<evidence type="ECO:0000256" key="6">
    <source>
        <dbReference type="ARBA" id="ARBA00023136"/>
    </source>
</evidence>
<keyword evidence="9" id="KW-0812">Transmembrane</keyword>
<evidence type="ECO:0000256" key="4">
    <source>
        <dbReference type="ARBA" id="ARBA00022729"/>
    </source>
</evidence>
<evidence type="ECO:0000256" key="1">
    <source>
        <dbReference type="ARBA" id="ARBA00004236"/>
    </source>
</evidence>
<feature type="chain" id="PRO_5045817240" evidence="10">
    <location>
        <begin position="26"/>
        <end position="347"/>
    </location>
</feature>
<dbReference type="InterPro" id="IPR038160">
    <property type="entry name" value="6_CYS_dom_sf"/>
</dbReference>
<feature type="domain" description="6-Cys" evidence="11">
    <location>
        <begin position="176"/>
        <end position="305"/>
    </location>
</feature>
<keyword evidence="9" id="KW-1133">Transmembrane helix</keyword>
<evidence type="ECO:0000313" key="12">
    <source>
        <dbReference type="EMBL" id="SOV12251.1"/>
    </source>
</evidence>
<keyword evidence="8" id="KW-0325">Glycoprotein</keyword>
<dbReference type="PROSITE" id="PS51701">
    <property type="entry name" value="6_CYS"/>
    <property type="match status" value="2"/>
</dbReference>
<protein>
    <submittedName>
        <fullName evidence="12">6-cysteine protein</fullName>
    </submittedName>
</protein>
<evidence type="ECO:0000256" key="9">
    <source>
        <dbReference type="SAM" id="Phobius"/>
    </source>
</evidence>
<evidence type="ECO:0000259" key="11">
    <source>
        <dbReference type="PROSITE" id="PS51701"/>
    </source>
</evidence>
<feature type="transmembrane region" description="Helical" evidence="9">
    <location>
        <begin position="325"/>
        <end position="346"/>
    </location>
</feature>
<accession>A0ABY1UJW5</accession>
<feature type="signal peptide" evidence="10">
    <location>
        <begin position="1"/>
        <end position="25"/>
    </location>
</feature>